<reference evidence="2" key="1">
    <citation type="submission" date="2023-02" db="EMBL/GenBank/DDBJ databases">
        <title>Genome sequence of Hyphococcus flavus.</title>
        <authorList>
            <person name="Rong J.-C."/>
            <person name="Zhao Q."/>
            <person name="Yi M."/>
            <person name="Wu J.-Y."/>
        </authorList>
    </citation>
    <scope>NUCLEOTIDE SEQUENCE</scope>
    <source>
        <strain evidence="2">MCCC 1K03223</strain>
    </source>
</reference>
<dbReference type="NCBIfam" id="TIGR03370">
    <property type="entry name" value="VPLPA-CTERM"/>
    <property type="match status" value="1"/>
</dbReference>
<accession>A0AAF0CEP4</accession>
<name>A0AAF0CEP4_9PROT</name>
<evidence type="ECO:0000256" key="1">
    <source>
        <dbReference type="SAM" id="SignalP"/>
    </source>
</evidence>
<dbReference type="RefSeq" id="WP_274493518.1">
    <property type="nucleotide sequence ID" value="NZ_CP118166.1"/>
</dbReference>
<keyword evidence="1" id="KW-0732">Signal</keyword>
<dbReference type="AlphaFoldDB" id="A0AAF0CEP4"/>
<feature type="chain" id="PRO_5041975479" evidence="1">
    <location>
        <begin position="26"/>
        <end position="227"/>
    </location>
</feature>
<protein>
    <submittedName>
        <fullName evidence="2">VPLPA-CTERM sorting domain-containing protein</fullName>
    </submittedName>
</protein>
<organism evidence="2 3">
    <name type="scientific">Hyphococcus flavus</name>
    <dbReference type="NCBI Taxonomy" id="1866326"/>
    <lineage>
        <taxon>Bacteria</taxon>
        <taxon>Pseudomonadati</taxon>
        <taxon>Pseudomonadota</taxon>
        <taxon>Alphaproteobacteria</taxon>
        <taxon>Parvularculales</taxon>
        <taxon>Parvularculaceae</taxon>
        <taxon>Hyphococcus</taxon>
    </lineage>
</organism>
<dbReference type="Proteomes" id="UP001214043">
    <property type="component" value="Chromosome"/>
</dbReference>
<evidence type="ECO:0000313" key="3">
    <source>
        <dbReference type="Proteomes" id="UP001214043"/>
    </source>
</evidence>
<dbReference type="EMBL" id="CP118166">
    <property type="protein sequence ID" value="WDI31631.1"/>
    <property type="molecule type" value="Genomic_DNA"/>
</dbReference>
<keyword evidence="3" id="KW-1185">Reference proteome</keyword>
<gene>
    <name evidence="2" type="ORF">PUV54_00290</name>
</gene>
<proteinExistence type="predicted"/>
<evidence type="ECO:0000313" key="2">
    <source>
        <dbReference type="EMBL" id="WDI31631.1"/>
    </source>
</evidence>
<dbReference type="KEGG" id="hfl:PUV54_00290"/>
<sequence>MKVFKASTAGVFAAASFMAASAANAAVIGVTVDPSDNSLVGETEFRSSLGADAIRYFIPLENDSGVYGVDEGGDFGLSADSGDGGGTLSMYILFDNLNAGSEYVLDVMFEDLDLAGANDPNGFFESLQIFSADGATSLTGLILDISNPLMSGDAATQQLLSIALGAVLTDSLVLRFDFIADASSRGTNTAEFLVAEVQEVPLPAALPLFIAGLAGLGFAGRNKKKTS</sequence>
<feature type="signal peptide" evidence="1">
    <location>
        <begin position="1"/>
        <end position="25"/>
    </location>
</feature>
<dbReference type="InterPro" id="IPR022472">
    <property type="entry name" value="VPLPA-CTERM"/>
</dbReference>